<evidence type="ECO:0000313" key="1">
    <source>
        <dbReference type="EMBL" id="CAG8467036.1"/>
    </source>
</evidence>
<organism evidence="1 2">
    <name type="scientific">Racocetra persica</name>
    <dbReference type="NCBI Taxonomy" id="160502"/>
    <lineage>
        <taxon>Eukaryota</taxon>
        <taxon>Fungi</taxon>
        <taxon>Fungi incertae sedis</taxon>
        <taxon>Mucoromycota</taxon>
        <taxon>Glomeromycotina</taxon>
        <taxon>Glomeromycetes</taxon>
        <taxon>Diversisporales</taxon>
        <taxon>Gigasporaceae</taxon>
        <taxon>Racocetra</taxon>
    </lineage>
</organism>
<comment type="caution">
    <text evidence="1">The sequence shown here is derived from an EMBL/GenBank/DDBJ whole genome shotgun (WGS) entry which is preliminary data.</text>
</comment>
<accession>A0ACA9KD72</accession>
<name>A0ACA9KD72_9GLOM</name>
<protein>
    <submittedName>
        <fullName evidence="1">17399_t:CDS:1</fullName>
    </submittedName>
</protein>
<reference evidence="1" key="1">
    <citation type="submission" date="2021-06" db="EMBL/GenBank/DDBJ databases">
        <authorList>
            <person name="Kallberg Y."/>
            <person name="Tangrot J."/>
            <person name="Rosling A."/>
        </authorList>
    </citation>
    <scope>NUCLEOTIDE SEQUENCE</scope>
    <source>
        <strain evidence="1">MA461A</strain>
    </source>
</reference>
<sequence length="175" mass="20677">MVNFIEFIISKPEKKGRSEIAYALDHNYWDRRIGQLVLSMMVDKWGPEVCKIGLEENYYIQNKQEIFQFNGKELEQFSATVRLKNISSSFILKKVGFEPVLADKSIDFENKVYDLPPLDNLLNYCEKLEDFINQFNDIGDIEASKLYTQENDKNFTFCINADGRIRFHYKKNIKY</sequence>
<keyword evidence="2" id="KW-1185">Reference proteome</keyword>
<dbReference type="Proteomes" id="UP000789920">
    <property type="component" value="Unassembled WGS sequence"/>
</dbReference>
<dbReference type="EMBL" id="CAJVQC010000317">
    <property type="protein sequence ID" value="CAG8467036.1"/>
    <property type="molecule type" value="Genomic_DNA"/>
</dbReference>
<gene>
    <name evidence="1" type="ORF">RPERSI_LOCUS406</name>
</gene>
<evidence type="ECO:0000313" key="2">
    <source>
        <dbReference type="Proteomes" id="UP000789920"/>
    </source>
</evidence>
<proteinExistence type="predicted"/>